<evidence type="ECO:0000313" key="4">
    <source>
        <dbReference type="EMBL" id="KMZ64721.1"/>
    </source>
</evidence>
<feature type="region of interest" description="Disordered" evidence="1">
    <location>
        <begin position="86"/>
        <end position="110"/>
    </location>
</feature>
<dbReference type="Proteomes" id="UP000036987">
    <property type="component" value="Unassembled WGS sequence"/>
</dbReference>
<evidence type="ECO:0000256" key="1">
    <source>
        <dbReference type="SAM" id="MobiDB-lite"/>
    </source>
</evidence>
<keyword evidence="2" id="KW-0732">Signal</keyword>
<dbReference type="InterPro" id="IPR053168">
    <property type="entry name" value="Glutamic_endopeptidase"/>
</dbReference>
<dbReference type="Gene3D" id="3.90.1320.10">
    <property type="entry name" value="Outer-capsid protein sigma 3, large lobe"/>
    <property type="match status" value="1"/>
</dbReference>
<dbReference type="PROSITE" id="PS52045">
    <property type="entry name" value="NEPROSIN_PEP_CD"/>
    <property type="match status" value="1"/>
</dbReference>
<dbReference type="Pfam" id="PF03080">
    <property type="entry name" value="Neprosin"/>
    <property type="match status" value="1"/>
</dbReference>
<dbReference type="FunFam" id="3.90.1320.10:FF:000001">
    <property type="entry name" value="Putative carboxyl-terminal proteinase"/>
    <property type="match status" value="1"/>
</dbReference>
<dbReference type="InterPro" id="IPR025521">
    <property type="entry name" value="Neprosin_propep"/>
</dbReference>
<feature type="domain" description="Neprosin PEP catalytic" evidence="3">
    <location>
        <begin position="166"/>
        <end position="420"/>
    </location>
</feature>
<accession>A0A0K9P6R9</accession>
<name>A0A0K9P6R9_ZOSMR</name>
<reference evidence="5" key="1">
    <citation type="journal article" date="2016" name="Nature">
        <title>The genome of the seagrass Zostera marina reveals angiosperm adaptation to the sea.</title>
        <authorList>
            <person name="Olsen J.L."/>
            <person name="Rouze P."/>
            <person name="Verhelst B."/>
            <person name="Lin Y.-C."/>
            <person name="Bayer T."/>
            <person name="Collen J."/>
            <person name="Dattolo E."/>
            <person name="De Paoli E."/>
            <person name="Dittami S."/>
            <person name="Maumus F."/>
            <person name="Michel G."/>
            <person name="Kersting A."/>
            <person name="Lauritano C."/>
            <person name="Lohaus R."/>
            <person name="Toepel M."/>
            <person name="Tonon T."/>
            <person name="Vanneste K."/>
            <person name="Amirebrahimi M."/>
            <person name="Brakel J."/>
            <person name="Bostroem C."/>
            <person name="Chovatia M."/>
            <person name="Grimwood J."/>
            <person name="Jenkins J.W."/>
            <person name="Jueterbock A."/>
            <person name="Mraz A."/>
            <person name="Stam W.T."/>
            <person name="Tice H."/>
            <person name="Bornberg-Bauer E."/>
            <person name="Green P.J."/>
            <person name="Pearson G.A."/>
            <person name="Procaccini G."/>
            <person name="Duarte C.M."/>
            <person name="Schmutz J."/>
            <person name="Reusch T.B.H."/>
            <person name="Van de Peer Y."/>
        </authorList>
    </citation>
    <scope>NUCLEOTIDE SEQUENCE [LARGE SCALE GENOMIC DNA]</scope>
    <source>
        <strain evidence="5">cv. Finnish</strain>
    </source>
</reference>
<dbReference type="STRING" id="29655.A0A0K9P6R9"/>
<keyword evidence="5" id="KW-1185">Reference proteome</keyword>
<feature type="compositionally biased region" description="Basic and acidic residues" evidence="1">
    <location>
        <begin position="93"/>
        <end position="110"/>
    </location>
</feature>
<dbReference type="PANTHER" id="PTHR31589">
    <property type="entry name" value="PROTEIN, PUTATIVE (DUF239)-RELATED-RELATED"/>
    <property type="match status" value="1"/>
</dbReference>
<evidence type="ECO:0000313" key="5">
    <source>
        <dbReference type="Proteomes" id="UP000036987"/>
    </source>
</evidence>
<sequence>MNYSCFNIATFVWFLLLLIIIVGVHGIISPATNNSTFLPYKKLQNLKMIKAHLRKINKSPLKIIQSPDGDIIDCVASHLQPAFDHPQFKGHRKAMDPPEDRPKGLDHNSWKKTPEKFQQWADSGQSCPEGTVPIRRTTEEDILRASSLRRYGRKRYSASRALKRDSSSGGHHEHAVGYVMGKELYGAKASINVWSPNVSTSSEFSLSQIWIISGTFDTDLNSIEAGWQVSSELYGDNKPRFFTYWTTDAYKATGCYNMLCSGFVQTSRRVAIGVAISPISSYDGGQFDISVLIWKDPKHGNWWLELGSGELVGYWPAFLFNHLSKSASMVQFGGEIVDSRSSGFHTFTQMGSGHFATNGFRKASYFRNLKVVDWDNNIVPTNGIRLLADHPHCYDIKGGRNSVWGDYFYYGGPGRSLKCP</sequence>
<evidence type="ECO:0000259" key="3">
    <source>
        <dbReference type="PROSITE" id="PS52045"/>
    </source>
</evidence>
<dbReference type="EMBL" id="LFYR01001101">
    <property type="protein sequence ID" value="KMZ64721.1"/>
    <property type="molecule type" value="Genomic_DNA"/>
</dbReference>
<dbReference type="AlphaFoldDB" id="A0A0K9P6R9"/>
<feature type="signal peptide" evidence="2">
    <location>
        <begin position="1"/>
        <end position="26"/>
    </location>
</feature>
<gene>
    <name evidence="4" type="ORF">ZOSMA_350G00130</name>
</gene>
<dbReference type="PANTHER" id="PTHR31589:SF254">
    <property type="entry name" value="OS01G0547133 PROTEIN"/>
    <property type="match status" value="1"/>
</dbReference>
<proteinExistence type="predicted"/>
<dbReference type="OrthoDB" id="1858978at2759"/>
<organism evidence="4 5">
    <name type="scientific">Zostera marina</name>
    <name type="common">Eelgrass</name>
    <dbReference type="NCBI Taxonomy" id="29655"/>
    <lineage>
        <taxon>Eukaryota</taxon>
        <taxon>Viridiplantae</taxon>
        <taxon>Streptophyta</taxon>
        <taxon>Embryophyta</taxon>
        <taxon>Tracheophyta</taxon>
        <taxon>Spermatophyta</taxon>
        <taxon>Magnoliopsida</taxon>
        <taxon>Liliopsida</taxon>
        <taxon>Zosteraceae</taxon>
        <taxon>Zostera</taxon>
    </lineage>
</organism>
<feature type="region of interest" description="Disordered" evidence="1">
    <location>
        <begin position="116"/>
        <end position="135"/>
    </location>
</feature>
<feature type="chain" id="PRO_5005527644" description="Neprosin PEP catalytic domain-containing protein" evidence="2">
    <location>
        <begin position="27"/>
        <end position="420"/>
    </location>
</feature>
<dbReference type="InterPro" id="IPR004314">
    <property type="entry name" value="Neprosin"/>
</dbReference>
<evidence type="ECO:0000256" key="2">
    <source>
        <dbReference type="SAM" id="SignalP"/>
    </source>
</evidence>
<comment type="caution">
    <text evidence="4">The sequence shown here is derived from an EMBL/GenBank/DDBJ whole genome shotgun (WGS) entry which is preliminary data.</text>
</comment>
<protein>
    <recommendedName>
        <fullName evidence="3">Neprosin PEP catalytic domain-containing protein</fullName>
    </recommendedName>
</protein>
<dbReference type="OMA" id="CVASHQQ"/>
<dbReference type="Pfam" id="PF14365">
    <property type="entry name" value="Neprosin_AP"/>
    <property type="match status" value="1"/>
</dbReference>